<organism evidence="2 3">
    <name type="scientific">Streptomyces noursei</name>
    <name type="common">Streptomyces albulus</name>
    <dbReference type="NCBI Taxonomy" id="1971"/>
    <lineage>
        <taxon>Bacteria</taxon>
        <taxon>Bacillati</taxon>
        <taxon>Actinomycetota</taxon>
        <taxon>Actinomycetes</taxon>
        <taxon>Kitasatosporales</taxon>
        <taxon>Streptomycetaceae</taxon>
        <taxon>Streptomyces</taxon>
    </lineage>
</organism>
<dbReference type="EMBL" id="LJSN01000001">
    <property type="protein sequence ID" value="PNE43465.1"/>
    <property type="molecule type" value="Genomic_DNA"/>
</dbReference>
<name>A0A2N8PR04_STRNR</name>
<comment type="caution">
    <text evidence="2">The sequence shown here is derived from an EMBL/GenBank/DDBJ whole genome shotgun (WGS) entry which is preliminary data.</text>
</comment>
<keyword evidence="3" id="KW-1185">Reference proteome</keyword>
<dbReference type="GO" id="GO:0006529">
    <property type="term" value="P:asparagine biosynthetic process"/>
    <property type="evidence" value="ECO:0007669"/>
    <property type="project" value="InterPro"/>
</dbReference>
<feature type="domain" description="Asparagine synthetase" evidence="1">
    <location>
        <begin position="192"/>
        <end position="573"/>
    </location>
</feature>
<dbReference type="Gene3D" id="3.40.50.620">
    <property type="entry name" value="HUPs"/>
    <property type="match status" value="1"/>
</dbReference>
<evidence type="ECO:0000313" key="3">
    <source>
        <dbReference type="Proteomes" id="UP000236047"/>
    </source>
</evidence>
<protein>
    <recommendedName>
        <fullName evidence="1">Asparagine synthetase domain-containing protein</fullName>
    </recommendedName>
</protein>
<reference evidence="3" key="1">
    <citation type="submission" date="2015-09" db="EMBL/GenBank/DDBJ databases">
        <authorList>
            <person name="Graham D.E."/>
            <person name="Mahan K.M."/>
            <person name="Klingeman D.M."/>
            <person name="Fida T."/>
            <person name="Giannone R.J."/>
            <person name="Hettich R.L."/>
            <person name="Parry R.J."/>
            <person name="Spain J.C."/>
        </authorList>
    </citation>
    <scope>NUCLEOTIDE SEQUENCE [LARGE SCALE GENOMIC DNA]</scope>
    <source>
        <strain evidence="3">JCM 4701</strain>
    </source>
</reference>
<dbReference type="Pfam" id="PF00733">
    <property type="entry name" value="Asn_synthase"/>
    <property type="match status" value="1"/>
</dbReference>
<dbReference type="Proteomes" id="UP000236047">
    <property type="component" value="Unassembled WGS sequence"/>
</dbReference>
<evidence type="ECO:0000313" key="2">
    <source>
        <dbReference type="EMBL" id="PNE43465.1"/>
    </source>
</evidence>
<dbReference type="InterPro" id="IPR014729">
    <property type="entry name" value="Rossmann-like_a/b/a_fold"/>
</dbReference>
<dbReference type="AlphaFoldDB" id="A0A2N8PR04"/>
<sequence>MHGEWMTGCGHREHAWAGERQIDGMPGVAVARGCRVEVLAGWRARVALVGDVCLSDDDRPVLVEAAAAGRWSDLTRCPGSYWVIAENSRNRFVCGDLSGLRSIFYAEQGGHTLWSTSARGLAERRRAPLNLALTAAHFTVGAEHWLDRTLYDGVFAVPGGFGLLLREERPQLIDVRGISPDLTLSEGADAFGQALHTAVHQRMSSVEGLASADVSGGLDSTALAITASAVGEVRAVTYADAYTSAEDLFFARRAAVHMGVKLHVGRGGVEQLPFSWTSSQPIPDQPAAASLTMAQRHLYLEPAANLGGIHFTGDGGDVVLDSCSAVWVGMVQSGERRAAHREVTNWARARNRSPRDLWRAVTRAAGSGYGGALEEAARQMESGGVEGKRPGVWSWCHVGQSSGWLTAAGRDQVAALLRESAKVATSLRADLTEQQSSLRLVGADVRNTAPLAAAWGVRPVHPYLDNEVVRAAFAIAPAERHGVTAFKPLLGVALPQLPSWLTSRTSKGSFSRQLIAGMVHHRARLAHLFRDSVLTTSGLLDPEPAITALAGVGGVRSDALYDLQRLAMVCQWLAANGRHDGQLLEVAC</sequence>
<accession>A0A2N8PR04</accession>
<evidence type="ECO:0000259" key="1">
    <source>
        <dbReference type="Pfam" id="PF00733"/>
    </source>
</evidence>
<dbReference type="SUPFAM" id="SSF52402">
    <property type="entry name" value="Adenine nucleotide alpha hydrolases-like"/>
    <property type="match status" value="1"/>
</dbReference>
<dbReference type="InterPro" id="IPR001962">
    <property type="entry name" value="Asn_synthase"/>
</dbReference>
<dbReference type="GO" id="GO:0004066">
    <property type="term" value="F:asparagine synthase (glutamine-hydrolyzing) activity"/>
    <property type="evidence" value="ECO:0007669"/>
    <property type="project" value="InterPro"/>
</dbReference>
<gene>
    <name evidence="2" type="ORF">AOB60_00635</name>
</gene>
<proteinExistence type="predicted"/>